<dbReference type="Gene3D" id="1.10.357.10">
    <property type="entry name" value="Tetracycline Repressor, domain 2"/>
    <property type="match status" value="1"/>
</dbReference>
<dbReference type="SUPFAM" id="SSF48498">
    <property type="entry name" value="Tetracyclin repressor-like, C-terminal domain"/>
    <property type="match status" value="1"/>
</dbReference>
<protein>
    <submittedName>
        <fullName evidence="1">Uncharacterized protein</fullName>
    </submittedName>
</protein>
<comment type="caution">
    <text evidence="1">The sequence shown here is derived from an EMBL/GenBank/DDBJ whole genome shotgun (WGS) entry which is preliminary data.</text>
</comment>
<dbReference type="EMBL" id="JADBEB010000001">
    <property type="protein sequence ID" value="MBE1488614.1"/>
    <property type="molecule type" value="Genomic_DNA"/>
</dbReference>
<reference evidence="1" key="1">
    <citation type="submission" date="2020-10" db="EMBL/GenBank/DDBJ databases">
        <title>Sequencing the genomes of 1000 actinobacteria strains.</title>
        <authorList>
            <person name="Klenk H.-P."/>
        </authorList>
    </citation>
    <scope>NUCLEOTIDE SEQUENCE</scope>
    <source>
        <strain evidence="1">DSM 46832</strain>
    </source>
</reference>
<evidence type="ECO:0000313" key="2">
    <source>
        <dbReference type="Proteomes" id="UP000649753"/>
    </source>
</evidence>
<dbReference type="Proteomes" id="UP000649753">
    <property type="component" value="Unassembled WGS sequence"/>
</dbReference>
<name>A0A927M6G1_9ACTN</name>
<proteinExistence type="predicted"/>
<accession>A0A927M6G1</accession>
<gene>
    <name evidence="1" type="ORF">H4W31_004252</name>
</gene>
<sequence>MIADESGRGGERLAYLYAEFIEPFVVSLRPVLERLMAAGRMPTVPVELVFFAITGPAMAVTQEAMANQLGRPVGLTPHERRDRADALARLVLEGLLPAGAPGLP</sequence>
<dbReference type="RefSeq" id="WP_192768234.1">
    <property type="nucleotide sequence ID" value="NZ_JADBEB010000001.1"/>
</dbReference>
<keyword evidence="2" id="KW-1185">Reference proteome</keyword>
<evidence type="ECO:0000313" key="1">
    <source>
        <dbReference type="EMBL" id="MBE1488614.1"/>
    </source>
</evidence>
<dbReference type="InterPro" id="IPR036271">
    <property type="entry name" value="Tet_transcr_reg_TetR-rel_C_sf"/>
</dbReference>
<organism evidence="1 2">
    <name type="scientific">Plantactinospora soyae</name>
    <dbReference type="NCBI Taxonomy" id="1544732"/>
    <lineage>
        <taxon>Bacteria</taxon>
        <taxon>Bacillati</taxon>
        <taxon>Actinomycetota</taxon>
        <taxon>Actinomycetes</taxon>
        <taxon>Micromonosporales</taxon>
        <taxon>Micromonosporaceae</taxon>
        <taxon>Plantactinospora</taxon>
    </lineage>
</organism>
<dbReference type="AlphaFoldDB" id="A0A927M6G1"/>